<evidence type="ECO:0000256" key="3">
    <source>
        <dbReference type="SAM" id="Phobius"/>
    </source>
</evidence>
<feature type="transmembrane region" description="Helical" evidence="3">
    <location>
        <begin position="69"/>
        <end position="87"/>
    </location>
</feature>
<dbReference type="RefSeq" id="WP_343890731.1">
    <property type="nucleotide sequence ID" value="NZ_BAAAEH010000035.1"/>
</dbReference>
<proteinExistence type="inferred from homology"/>
<evidence type="ECO:0000313" key="4">
    <source>
        <dbReference type="EMBL" id="MEN2788715.1"/>
    </source>
</evidence>
<keyword evidence="1" id="KW-0375">Hydrogen ion transport</keyword>
<keyword evidence="5" id="KW-1185">Reference proteome</keyword>
<evidence type="ECO:0000256" key="2">
    <source>
        <dbReference type="SAM" id="MobiDB-lite"/>
    </source>
</evidence>
<keyword evidence="1" id="KW-0813">Transport</keyword>
<keyword evidence="3" id="KW-0812">Transmembrane</keyword>
<comment type="similarity">
    <text evidence="1">Belongs to the bacterial AtpI family.</text>
</comment>
<name>A0ABU9XYT6_9SPHN</name>
<comment type="caution">
    <text evidence="4">The sequence shown here is derived from an EMBL/GenBank/DDBJ whole genome shotgun (WGS) entry which is preliminary data.</text>
</comment>
<organism evidence="4 5">
    <name type="scientific">Sphingomonas oligophenolica</name>
    <dbReference type="NCBI Taxonomy" id="301154"/>
    <lineage>
        <taxon>Bacteria</taxon>
        <taxon>Pseudomonadati</taxon>
        <taxon>Pseudomonadota</taxon>
        <taxon>Alphaproteobacteria</taxon>
        <taxon>Sphingomonadales</taxon>
        <taxon>Sphingomonadaceae</taxon>
        <taxon>Sphingomonas</taxon>
    </lineage>
</organism>
<sequence length="95" mass="10089">MADDRQNDDLESRIAKARAAEEARTGGPAQKPAKGYGQGSRVLAELIGVPAGGALIGWALDYWLGTSPWLLLILLGLAVVAAGRNIYKISKERAE</sequence>
<feature type="transmembrane region" description="Helical" evidence="3">
    <location>
        <begin position="42"/>
        <end position="63"/>
    </location>
</feature>
<dbReference type="Proteomes" id="UP001419910">
    <property type="component" value="Unassembled WGS sequence"/>
</dbReference>
<protein>
    <recommendedName>
        <fullName evidence="1">ATP synthase protein I</fullName>
    </recommendedName>
</protein>
<feature type="region of interest" description="Disordered" evidence="2">
    <location>
        <begin position="1"/>
        <end position="37"/>
    </location>
</feature>
<evidence type="ECO:0000256" key="1">
    <source>
        <dbReference type="PIRNR" id="PIRNR032126"/>
    </source>
</evidence>
<dbReference type="EMBL" id="JBDIME010000002">
    <property type="protein sequence ID" value="MEN2788715.1"/>
    <property type="molecule type" value="Genomic_DNA"/>
</dbReference>
<accession>A0ABU9XYT6</accession>
<dbReference type="InterPro" id="IPR032820">
    <property type="entry name" value="ATPase_put"/>
</dbReference>
<gene>
    <name evidence="4" type="ORF">ABC974_03685</name>
</gene>
<keyword evidence="1 3" id="KW-0472">Membrane</keyword>
<keyword evidence="3" id="KW-1133">Transmembrane helix</keyword>
<evidence type="ECO:0000313" key="5">
    <source>
        <dbReference type="Proteomes" id="UP001419910"/>
    </source>
</evidence>
<dbReference type="PIRSF" id="PIRSF032126">
    <property type="entry name" value="F0F1_ATP_synthase_subunit_I"/>
    <property type="match status" value="1"/>
</dbReference>
<keyword evidence="1" id="KW-0406">Ion transport</keyword>
<dbReference type="InterPro" id="IPR016989">
    <property type="entry name" value="Atp1_alphaprobac"/>
</dbReference>
<feature type="compositionally biased region" description="Basic and acidic residues" evidence="2">
    <location>
        <begin position="1"/>
        <end position="24"/>
    </location>
</feature>
<dbReference type="Pfam" id="PF09527">
    <property type="entry name" value="ATPase_gene1"/>
    <property type="match status" value="1"/>
</dbReference>
<comment type="function">
    <text evidence="1">A possible function for this protein is to guide the assembly of the membrane sector of the ATPase enzyme complex.</text>
</comment>
<reference evidence="4 5" key="1">
    <citation type="submission" date="2024-05" db="EMBL/GenBank/DDBJ databases">
        <authorList>
            <person name="Liu Q."/>
            <person name="Xin Y.-H."/>
        </authorList>
    </citation>
    <scope>NUCLEOTIDE SEQUENCE [LARGE SCALE GENOMIC DNA]</scope>
    <source>
        <strain evidence="4 5">CGMCC 1.10181</strain>
    </source>
</reference>